<comment type="caution">
    <text evidence="1">The sequence shown here is derived from an EMBL/GenBank/DDBJ whole genome shotgun (WGS) entry which is preliminary data.</text>
</comment>
<evidence type="ECO:0000313" key="1">
    <source>
        <dbReference type="EMBL" id="TWT55730.1"/>
    </source>
</evidence>
<gene>
    <name evidence="1" type="ORF">CA85_48300</name>
</gene>
<dbReference type="EMBL" id="SJPK01000022">
    <property type="protein sequence ID" value="TWT55730.1"/>
    <property type="molecule type" value="Genomic_DNA"/>
</dbReference>
<organism evidence="1 2">
    <name type="scientific">Allorhodopirellula solitaria</name>
    <dbReference type="NCBI Taxonomy" id="2527987"/>
    <lineage>
        <taxon>Bacteria</taxon>
        <taxon>Pseudomonadati</taxon>
        <taxon>Planctomycetota</taxon>
        <taxon>Planctomycetia</taxon>
        <taxon>Pirellulales</taxon>
        <taxon>Pirellulaceae</taxon>
        <taxon>Allorhodopirellula</taxon>
    </lineage>
</organism>
<reference evidence="1 2" key="1">
    <citation type="submission" date="2019-02" db="EMBL/GenBank/DDBJ databases">
        <title>Deep-cultivation of Planctomycetes and their phenomic and genomic characterization uncovers novel biology.</title>
        <authorList>
            <person name="Wiegand S."/>
            <person name="Jogler M."/>
            <person name="Boedeker C."/>
            <person name="Pinto D."/>
            <person name="Vollmers J."/>
            <person name="Rivas-Marin E."/>
            <person name="Kohn T."/>
            <person name="Peeters S.H."/>
            <person name="Heuer A."/>
            <person name="Rast P."/>
            <person name="Oberbeckmann S."/>
            <person name="Bunk B."/>
            <person name="Jeske O."/>
            <person name="Meyerdierks A."/>
            <person name="Storesund J.E."/>
            <person name="Kallscheuer N."/>
            <person name="Luecker S."/>
            <person name="Lage O.M."/>
            <person name="Pohl T."/>
            <person name="Merkel B.J."/>
            <person name="Hornburger P."/>
            <person name="Mueller R.-W."/>
            <person name="Bruemmer F."/>
            <person name="Labrenz M."/>
            <person name="Spormann A.M."/>
            <person name="Op Den Camp H."/>
            <person name="Overmann J."/>
            <person name="Amann R."/>
            <person name="Jetten M.S.M."/>
            <person name="Mascher T."/>
            <person name="Medema M.H."/>
            <person name="Devos D.P."/>
            <person name="Kaster A.-K."/>
            <person name="Ovreas L."/>
            <person name="Rohde M."/>
            <person name="Galperin M.Y."/>
            <person name="Jogler C."/>
        </authorList>
    </citation>
    <scope>NUCLEOTIDE SEQUENCE [LARGE SCALE GENOMIC DNA]</scope>
    <source>
        <strain evidence="1 2">CA85</strain>
    </source>
</reference>
<dbReference type="AlphaFoldDB" id="A0A5C5WYR0"/>
<dbReference type="OrthoDB" id="5192220at2"/>
<keyword evidence="2" id="KW-1185">Reference proteome</keyword>
<dbReference type="Pfam" id="PF10722">
    <property type="entry name" value="YbjN"/>
    <property type="match status" value="1"/>
</dbReference>
<evidence type="ECO:0008006" key="3">
    <source>
        <dbReference type="Google" id="ProtNLM"/>
    </source>
</evidence>
<dbReference type="CDD" id="cd17033">
    <property type="entry name" value="DR1245-like"/>
    <property type="match status" value="1"/>
</dbReference>
<protein>
    <recommendedName>
        <fullName evidence="3">Bacterial sensory transduction regulator</fullName>
    </recommendedName>
</protein>
<sequence length="148" mass="16699">MSAQVDQLSAYLDRGTIVYDQDEERGLFRMLFEGKHGDLRVTMIIDESMLQVFTHPANKIPESHRQLITEATTRANYGLKLGNFEMDLEDGELRYQTALPLGDPFPDDDVIDHILYVGGAMLDRYMPAFLSIVYGNEDVKLAIAAAEL</sequence>
<dbReference type="Proteomes" id="UP000318053">
    <property type="component" value="Unassembled WGS sequence"/>
</dbReference>
<proteinExistence type="predicted"/>
<accession>A0A5C5WYR0</accession>
<dbReference type="RefSeq" id="WP_146393621.1">
    <property type="nucleotide sequence ID" value="NZ_SJPK01000022.1"/>
</dbReference>
<evidence type="ECO:0000313" key="2">
    <source>
        <dbReference type="Proteomes" id="UP000318053"/>
    </source>
</evidence>
<dbReference type="InterPro" id="IPR019660">
    <property type="entry name" value="Put_sensory_transdc_reg_YbjN"/>
</dbReference>
<name>A0A5C5WYR0_9BACT</name>